<proteinExistence type="predicted"/>
<gene>
    <name evidence="1" type="ORF">CEXT_630881</name>
</gene>
<organism evidence="1 2">
    <name type="scientific">Caerostris extrusa</name>
    <name type="common">Bark spider</name>
    <name type="synonym">Caerostris bankana</name>
    <dbReference type="NCBI Taxonomy" id="172846"/>
    <lineage>
        <taxon>Eukaryota</taxon>
        <taxon>Metazoa</taxon>
        <taxon>Ecdysozoa</taxon>
        <taxon>Arthropoda</taxon>
        <taxon>Chelicerata</taxon>
        <taxon>Arachnida</taxon>
        <taxon>Araneae</taxon>
        <taxon>Araneomorphae</taxon>
        <taxon>Entelegynae</taxon>
        <taxon>Araneoidea</taxon>
        <taxon>Araneidae</taxon>
        <taxon>Caerostris</taxon>
    </lineage>
</organism>
<name>A0AAV4QB57_CAEEX</name>
<dbReference type="AlphaFoldDB" id="A0AAV4QB57"/>
<comment type="caution">
    <text evidence="1">The sequence shown here is derived from an EMBL/GenBank/DDBJ whole genome shotgun (WGS) entry which is preliminary data.</text>
</comment>
<keyword evidence="2" id="KW-1185">Reference proteome</keyword>
<dbReference type="Proteomes" id="UP001054945">
    <property type="component" value="Unassembled WGS sequence"/>
</dbReference>
<evidence type="ECO:0000313" key="1">
    <source>
        <dbReference type="EMBL" id="GIY05547.1"/>
    </source>
</evidence>
<evidence type="ECO:0000313" key="2">
    <source>
        <dbReference type="Proteomes" id="UP001054945"/>
    </source>
</evidence>
<reference evidence="1 2" key="1">
    <citation type="submission" date="2021-06" db="EMBL/GenBank/DDBJ databases">
        <title>Caerostris extrusa draft genome.</title>
        <authorList>
            <person name="Kono N."/>
            <person name="Arakawa K."/>
        </authorList>
    </citation>
    <scope>NUCLEOTIDE SEQUENCE [LARGE SCALE GENOMIC DNA]</scope>
</reference>
<protein>
    <submittedName>
        <fullName evidence="1">Uncharacterized protein</fullName>
    </submittedName>
</protein>
<dbReference type="EMBL" id="BPLR01005855">
    <property type="protein sequence ID" value="GIY05547.1"/>
    <property type="molecule type" value="Genomic_DNA"/>
</dbReference>
<accession>A0AAV4QB57</accession>
<sequence>MMKHFFPLEGLNPFKTQLDRCCIEEKRFLGFQPTHHPSWGITGMTVTVGKGTTQLTISTDPGSILRRKEHLLPPFRRSIPADGERRPRWGTHLTRVRCETAARVWLPNKIDLLL</sequence>